<comment type="caution">
    <text evidence="2">The sequence shown here is derived from an EMBL/GenBank/DDBJ whole genome shotgun (WGS) entry which is preliminary data.</text>
</comment>
<evidence type="ECO:0000313" key="2">
    <source>
        <dbReference type="EMBL" id="KFF15334.1"/>
    </source>
</evidence>
<dbReference type="SUPFAM" id="SSF52266">
    <property type="entry name" value="SGNH hydrolase"/>
    <property type="match status" value="2"/>
</dbReference>
<dbReference type="STRING" id="991.IW20_14415"/>
<dbReference type="AlphaFoldDB" id="A0A086AF70"/>
<gene>
    <name evidence="3" type="ORF">B0A62_00215</name>
    <name evidence="2" type="ORF">IW20_14415</name>
</gene>
<dbReference type="EMBL" id="JPRM01000022">
    <property type="protein sequence ID" value="KFF15334.1"/>
    <property type="molecule type" value="Genomic_DNA"/>
</dbReference>
<protein>
    <recommendedName>
        <fullName evidence="6">G-D-S-L family lipolytic protein</fullName>
    </recommendedName>
</protein>
<dbReference type="Proteomes" id="UP000028712">
    <property type="component" value="Unassembled WGS sequence"/>
</dbReference>
<dbReference type="OrthoDB" id="9764164at2"/>
<dbReference type="Gene3D" id="3.40.50.1110">
    <property type="entry name" value="SGNH hydrolase"/>
    <property type="match status" value="2"/>
</dbReference>
<evidence type="ECO:0000313" key="5">
    <source>
        <dbReference type="Proteomes" id="UP000198424"/>
    </source>
</evidence>
<dbReference type="PANTHER" id="PTHR30383">
    <property type="entry name" value="THIOESTERASE 1/PROTEASE 1/LYSOPHOSPHOLIPASE L1"/>
    <property type="match status" value="1"/>
</dbReference>
<reference evidence="2 4" key="1">
    <citation type="submission" date="2014-07" db="EMBL/GenBank/DDBJ databases">
        <title>Genome of Flavobacterium hydatis DSM 2063.</title>
        <authorList>
            <person name="Pipes S.E."/>
            <person name="Stropko S.J."/>
            <person name="Newman J.D."/>
        </authorList>
    </citation>
    <scope>NUCLEOTIDE SEQUENCE [LARGE SCALE GENOMIC DNA]</scope>
    <source>
        <strain evidence="2 4">DSM 2063</strain>
    </source>
</reference>
<dbReference type="InterPro" id="IPR051532">
    <property type="entry name" value="Ester_Hydrolysis_Enzymes"/>
</dbReference>
<dbReference type="EMBL" id="MUGY01000001">
    <property type="protein sequence ID" value="OXA98262.1"/>
    <property type="molecule type" value="Genomic_DNA"/>
</dbReference>
<sequence>MIKNFKWLLLVSLAFVACNNDDEDTTPAEVPVTPGSAVFTKYVALGDSFAAGYSDGALFIKGQGGSYANILSQQFTAAGGGEFKTPLTSDNVGGLLFGGTPNPKFPPRLAILGFNPDGTPKIAPVPFASTTEVMAHITGPFNNLGVPGAKSYHLVAPGYGNPAGLSLGTANPYFVRFATAPGTTVLKDATDQSPTFFSLWIGGNDVLGYATTGGDGTDPITPTATFNFAYDKLVTDLTAKGAKGVVANLPYVSALPFFTTVGFNPLTLVAAQVTALNSAYASYNGGLVAAKNAGLITEAERVQRTINFVVGKNGAVMIDEYLTDITGVNPGLIKLRQTTNKDYIVLSSQGTSAKDHLSAGNGTAVPLQDRWVLSESEVKELKTATDAYNVTIEATATAKGLAFVDTRATMAQVSTTGINFGNFNMTSAYVTGGAFSLDGIHPSARGYALIANIFVDAINTKYGSTLRHVDLSTYPIQYPAILK</sequence>
<feature type="signal peptide" evidence="1">
    <location>
        <begin position="1"/>
        <end position="19"/>
    </location>
</feature>
<dbReference type="InterPro" id="IPR036514">
    <property type="entry name" value="SGNH_hydro_sf"/>
</dbReference>
<dbReference type="Proteomes" id="UP000198424">
    <property type="component" value="Unassembled WGS sequence"/>
</dbReference>
<name>A0A086AF70_FLAHY</name>
<dbReference type="GO" id="GO:0004622">
    <property type="term" value="F:phosphatidylcholine lysophospholipase activity"/>
    <property type="evidence" value="ECO:0007669"/>
    <property type="project" value="TreeGrafter"/>
</dbReference>
<organism evidence="2 4">
    <name type="scientific">Flavobacterium hydatis</name>
    <name type="common">Cytophaga aquatilis</name>
    <dbReference type="NCBI Taxonomy" id="991"/>
    <lineage>
        <taxon>Bacteria</taxon>
        <taxon>Pseudomonadati</taxon>
        <taxon>Bacteroidota</taxon>
        <taxon>Flavobacteriia</taxon>
        <taxon>Flavobacteriales</taxon>
        <taxon>Flavobacteriaceae</taxon>
        <taxon>Flavobacterium</taxon>
    </lineage>
</organism>
<dbReference type="eggNOG" id="COG2755">
    <property type="taxonomic scope" value="Bacteria"/>
</dbReference>
<feature type="chain" id="PRO_5001802745" description="G-D-S-L family lipolytic protein" evidence="1">
    <location>
        <begin position="20"/>
        <end position="483"/>
    </location>
</feature>
<dbReference type="PROSITE" id="PS51257">
    <property type="entry name" value="PROKAR_LIPOPROTEIN"/>
    <property type="match status" value="1"/>
</dbReference>
<dbReference type="RefSeq" id="WP_035623454.1">
    <property type="nucleotide sequence ID" value="NZ_JBEWQG010000004.1"/>
</dbReference>
<evidence type="ECO:0000313" key="3">
    <source>
        <dbReference type="EMBL" id="OXA98262.1"/>
    </source>
</evidence>
<dbReference type="PANTHER" id="PTHR30383:SF5">
    <property type="entry name" value="SGNH HYDROLASE-TYPE ESTERASE DOMAIN-CONTAINING PROTEIN"/>
    <property type="match status" value="1"/>
</dbReference>
<evidence type="ECO:0008006" key="6">
    <source>
        <dbReference type="Google" id="ProtNLM"/>
    </source>
</evidence>
<reference evidence="3 5" key="2">
    <citation type="submission" date="2016-11" db="EMBL/GenBank/DDBJ databases">
        <title>Whole genomes of Flavobacteriaceae.</title>
        <authorList>
            <person name="Stine C."/>
            <person name="Li C."/>
            <person name="Tadesse D."/>
        </authorList>
    </citation>
    <scope>NUCLEOTIDE SEQUENCE [LARGE SCALE GENOMIC DNA]</scope>
    <source>
        <strain evidence="3 5">ATCC 29551</strain>
    </source>
</reference>
<evidence type="ECO:0000313" key="4">
    <source>
        <dbReference type="Proteomes" id="UP000028712"/>
    </source>
</evidence>
<evidence type="ECO:0000256" key="1">
    <source>
        <dbReference type="SAM" id="SignalP"/>
    </source>
</evidence>
<accession>A0A086AF70</accession>
<proteinExistence type="predicted"/>
<keyword evidence="1" id="KW-0732">Signal</keyword>
<keyword evidence="5" id="KW-1185">Reference proteome</keyword>